<protein>
    <recommendedName>
        <fullName evidence="1">Sulfatase N-terminal domain-containing protein</fullName>
    </recommendedName>
</protein>
<dbReference type="SUPFAM" id="SSF53649">
    <property type="entry name" value="Alkaline phosphatase-like"/>
    <property type="match status" value="1"/>
</dbReference>
<organism evidence="2 3">
    <name type="scientific">Persicobacter diffluens</name>
    <dbReference type="NCBI Taxonomy" id="981"/>
    <lineage>
        <taxon>Bacteria</taxon>
        <taxon>Pseudomonadati</taxon>
        <taxon>Bacteroidota</taxon>
        <taxon>Cytophagia</taxon>
        <taxon>Cytophagales</taxon>
        <taxon>Persicobacteraceae</taxon>
        <taxon>Persicobacter</taxon>
    </lineage>
</organism>
<dbReference type="InterPro" id="IPR000917">
    <property type="entry name" value="Sulfatase_N"/>
</dbReference>
<dbReference type="Pfam" id="PF00884">
    <property type="entry name" value="Sulfatase"/>
    <property type="match status" value="1"/>
</dbReference>
<evidence type="ECO:0000313" key="3">
    <source>
        <dbReference type="Proteomes" id="UP001310022"/>
    </source>
</evidence>
<dbReference type="AlphaFoldDB" id="A0AAN4W5V2"/>
<sequence length="82" mass="9595">MDKQPYHIQPEQVKIPKYLPDIPEVRNDFASYYEFMAMMDLEYKYVMDYLEKIGELDNTIIIYSSDHGGVQEEASDLPLSLA</sequence>
<reference evidence="2 3" key="1">
    <citation type="submission" date="2021-12" db="EMBL/GenBank/DDBJ databases">
        <title>Genome sequencing of bacteria with rrn-lacking chromosome and rrn-plasmid.</title>
        <authorList>
            <person name="Anda M."/>
            <person name="Iwasaki W."/>
        </authorList>
    </citation>
    <scope>NUCLEOTIDE SEQUENCE [LARGE SCALE GENOMIC DNA]</scope>
    <source>
        <strain evidence="2 3">NBRC 15940</strain>
    </source>
</reference>
<accession>A0AAN4W5V2</accession>
<proteinExistence type="predicted"/>
<dbReference type="InterPro" id="IPR017850">
    <property type="entry name" value="Alkaline_phosphatase_core_sf"/>
</dbReference>
<evidence type="ECO:0000259" key="1">
    <source>
        <dbReference type="Pfam" id="PF00884"/>
    </source>
</evidence>
<feature type="domain" description="Sulfatase N-terminal" evidence="1">
    <location>
        <begin position="27"/>
        <end position="72"/>
    </location>
</feature>
<evidence type="ECO:0000313" key="2">
    <source>
        <dbReference type="EMBL" id="GJM65145.1"/>
    </source>
</evidence>
<dbReference type="RefSeq" id="WP_338240177.1">
    <property type="nucleotide sequence ID" value="NZ_BQKE01000015.1"/>
</dbReference>
<gene>
    <name evidence="2" type="ORF">PEDI_56970</name>
</gene>
<dbReference type="EMBL" id="BQKE01000015">
    <property type="protein sequence ID" value="GJM65145.1"/>
    <property type="molecule type" value="Genomic_DNA"/>
</dbReference>
<comment type="caution">
    <text evidence="2">The sequence shown here is derived from an EMBL/GenBank/DDBJ whole genome shotgun (WGS) entry which is preliminary data.</text>
</comment>
<dbReference type="Proteomes" id="UP001310022">
    <property type="component" value="Unassembled WGS sequence"/>
</dbReference>
<dbReference type="Gene3D" id="3.40.720.10">
    <property type="entry name" value="Alkaline Phosphatase, subunit A"/>
    <property type="match status" value="1"/>
</dbReference>
<keyword evidence="3" id="KW-1185">Reference proteome</keyword>
<name>A0AAN4W5V2_9BACT</name>